<dbReference type="GO" id="GO:0036376">
    <property type="term" value="P:sodium ion export across plasma membrane"/>
    <property type="evidence" value="ECO:0007669"/>
    <property type="project" value="TreeGrafter"/>
</dbReference>
<dbReference type="AlphaFoldDB" id="A0A0L0CM73"/>
<dbReference type="InterPro" id="IPR000402">
    <property type="entry name" value="Na/K_ATPase_sub_beta"/>
</dbReference>
<keyword evidence="6" id="KW-0740">Sodium/potassium transport</keyword>
<feature type="transmembrane region" description="Helical" evidence="19">
    <location>
        <begin position="45"/>
        <end position="67"/>
    </location>
</feature>
<evidence type="ECO:0000256" key="19">
    <source>
        <dbReference type="SAM" id="Phobius"/>
    </source>
</evidence>
<evidence type="ECO:0000256" key="14">
    <source>
        <dbReference type="ARBA" id="ARBA00023157"/>
    </source>
</evidence>
<dbReference type="GO" id="GO:1990573">
    <property type="term" value="P:potassium ion import across plasma membrane"/>
    <property type="evidence" value="ECO:0007669"/>
    <property type="project" value="TreeGrafter"/>
</dbReference>
<keyword evidence="12" id="KW-0406">Ion transport</keyword>
<dbReference type="OrthoDB" id="5912413at2759"/>
<dbReference type="InterPro" id="IPR038702">
    <property type="entry name" value="Na/K_ATPase_sub_beta_sf"/>
</dbReference>
<evidence type="ECO:0000313" key="20">
    <source>
        <dbReference type="EMBL" id="KNC33347.1"/>
    </source>
</evidence>
<organism evidence="20 21">
    <name type="scientific">Lucilia cuprina</name>
    <name type="common">Green bottle fly</name>
    <name type="synonym">Australian sheep blowfly</name>
    <dbReference type="NCBI Taxonomy" id="7375"/>
    <lineage>
        <taxon>Eukaryota</taxon>
        <taxon>Metazoa</taxon>
        <taxon>Ecdysozoa</taxon>
        <taxon>Arthropoda</taxon>
        <taxon>Hexapoda</taxon>
        <taxon>Insecta</taxon>
        <taxon>Pterygota</taxon>
        <taxon>Neoptera</taxon>
        <taxon>Endopterygota</taxon>
        <taxon>Diptera</taxon>
        <taxon>Brachycera</taxon>
        <taxon>Muscomorpha</taxon>
        <taxon>Oestroidea</taxon>
        <taxon>Calliphoridae</taxon>
        <taxon>Luciliinae</taxon>
        <taxon>Lucilia</taxon>
    </lineage>
</organism>
<evidence type="ECO:0000256" key="11">
    <source>
        <dbReference type="ARBA" id="ARBA00023053"/>
    </source>
</evidence>
<evidence type="ECO:0000256" key="17">
    <source>
        <dbReference type="ARBA" id="ARBA00025540"/>
    </source>
</evidence>
<feature type="region of interest" description="Disordered" evidence="18">
    <location>
        <begin position="305"/>
        <end position="370"/>
    </location>
</feature>
<keyword evidence="14" id="KW-1015">Disulfide bond</keyword>
<dbReference type="FunFam" id="2.60.40.1660:FF:000004">
    <property type="entry name" value="sodium/potassium-transporting ATPase subunit beta-2"/>
    <property type="match status" value="1"/>
</dbReference>
<dbReference type="GO" id="GO:0001671">
    <property type="term" value="F:ATPase activator activity"/>
    <property type="evidence" value="ECO:0007669"/>
    <property type="project" value="TreeGrafter"/>
</dbReference>
<proteinExistence type="inferred from homology"/>
<protein>
    <submittedName>
        <fullName evidence="20">Sodium/potassium-transporting ATPase subunit beta-2</fullName>
    </submittedName>
</protein>
<dbReference type="Gene3D" id="2.60.40.1660">
    <property type="entry name" value="Na, k-atpase alpha subunit"/>
    <property type="match status" value="1"/>
</dbReference>
<keyword evidence="15" id="KW-0325">Glycoprotein</keyword>
<name>A0A0L0CM73_LUCCU</name>
<evidence type="ECO:0000256" key="1">
    <source>
        <dbReference type="ARBA" id="ARBA00004401"/>
    </source>
</evidence>
<evidence type="ECO:0000313" key="21">
    <source>
        <dbReference type="Proteomes" id="UP000037069"/>
    </source>
</evidence>
<keyword evidence="11" id="KW-0915">Sodium</keyword>
<evidence type="ECO:0000256" key="2">
    <source>
        <dbReference type="ARBA" id="ARBA00005876"/>
    </source>
</evidence>
<comment type="caution">
    <text evidence="20">The sequence shown here is derived from an EMBL/GenBank/DDBJ whole genome shotgun (WGS) entry which is preliminary data.</text>
</comment>
<accession>A0A0L0CM73</accession>
<evidence type="ECO:0000256" key="6">
    <source>
        <dbReference type="ARBA" id="ARBA00022607"/>
    </source>
</evidence>
<evidence type="ECO:0000256" key="12">
    <source>
        <dbReference type="ARBA" id="ARBA00023065"/>
    </source>
</evidence>
<comment type="function">
    <text evidence="17">This is the non-catalytic component of the active enzyme, which catalyzes the hydrolysis of ATP coupled with the exchange of Na(+) and K(+) ions across the plasma membrane. The beta subunit regulates, through assembly of alpha/beta heterodimers, the number of sodium pumps transported to the plasma membrane.</text>
</comment>
<evidence type="ECO:0000256" key="8">
    <source>
        <dbReference type="ARBA" id="ARBA00022958"/>
    </source>
</evidence>
<evidence type="ECO:0000256" key="13">
    <source>
        <dbReference type="ARBA" id="ARBA00023136"/>
    </source>
</evidence>
<evidence type="ECO:0000256" key="18">
    <source>
        <dbReference type="SAM" id="MobiDB-lite"/>
    </source>
</evidence>
<keyword evidence="4" id="KW-1003">Cell membrane</keyword>
<evidence type="ECO:0000256" key="10">
    <source>
        <dbReference type="ARBA" id="ARBA00022989"/>
    </source>
</evidence>
<dbReference type="GO" id="GO:0030007">
    <property type="term" value="P:intracellular potassium ion homeostasis"/>
    <property type="evidence" value="ECO:0007669"/>
    <property type="project" value="TreeGrafter"/>
</dbReference>
<sequence length="370" mass="43019">MADKKNEYYAPPPKMGKWQGFKTFLWNSETSQCLGRTGGSWAKILIFYVIFYAALTGFFAAIFAVFYQTLEINKPKWTLGDGLIGTNPGLGFRPMPPEVNVESTLVWYESNKPDNFKYWVEETSNFLKAYEELPKKNQVNCSFENPPPEGKVCGIDRTQFAPCTEENHFGYNLARPCVFLKLNKIYNWVPQIYNDSKNLPDEMPNELKRHITEKHTLRPNETNVVWISCEGENPADVENIKARDYYPRMGFPSYYFPFKNIDGYIPPIVAVQFTVETGVLINIECKAWARNIHHDRSERRGSVHFELMQQQQKQQQQQQQQSKEQQQIQQHQEQEQQPQQQQQDNNNSELKNTTTRTTAAVTATNKKSFN</sequence>
<evidence type="ECO:0000256" key="15">
    <source>
        <dbReference type="ARBA" id="ARBA00023180"/>
    </source>
</evidence>
<keyword evidence="13 19" id="KW-0472">Membrane</keyword>
<keyword evidence="21" id="KW-1185">Reference proteome</keyword>
<evidence type="ECO:0000256" key="3">
    <source>
        <dbReference type="ARBA" id="ARBA00022448"/>
    </source>
</evidence>
<dbReference type="PANTHER" id="PTHR11523">
    <property type="entry name" value="SODIUM/POTASSIUM-DEPENDENT ATPASE BETA SUBUNIT"/>
    <property type="match status" value="1"/>
</dbReference>
<dbReference type="EMBL" id="JRES01000198">
    <property type="protein sequence ID" value="KNC33347.1"/>
    <property type="molecule type" value="Genomic_DNA"/>
</dbReference>
<keyword evidence="8" id="KW-0630">Potassium</keyword>
<keyword evidence="10 19" id="KW-1133">Transmembrane helix</keyword>
<keyword evidence="3" id="KW-0813">Transport</keyword>
<evidence type="ECO:0000256" key="16">
    <source>
        <dbReference type="ARBA" id="ARBA00023201"/>
    </source>
</evidence>
<keyword evidence="7 19" id="KW-0812">Transmembrane</keyword>
<gene>
    <name evidence="20" type="ORF">FF38_10902</name>
</gene>
<dbReference type="GO" id="GO:0006883">
    <property type="term" value="P:intracellular sodium ion homeostasis"/>
    <property type="evidence" value="ECO:0007669"/>
    <property type="project" value="TreeGrafter"/>
</dbReference>
<reference evidence="20 21" key="1">
    <citation type="journal article" date="2015" name="Nat. Commun.">
        <title>Lucilia cuprina genome unlocks parasitic fly biology to underpin future interventions.</title>
        <authorList>
            <person name="Anstead C.A."/>
            <person name="Korhonen P.K."/>
            <person name="Young N.D."/>
            <person name="Hall R.S."/>
            <person name="Jex A.R."/>
            <person name="Murali S.C."/>
            <person name="Hughes D.S."/>
            <person name="Lee S.F."/>
            <person name="Perry T."/>
            <person name="Stroehlein A.J."/>
            <person name="Ansell B.R."/>
            <person name="Breugelmans B."/>
            <person name="Hofmann A."/>
            <person name="Qu J."/>
            <person name="Dugan S."/>
            <person name="Lee S.L."/>
            <person name="Chao H."/>
            <person name="Dinh H."/>
            <person name="Han Y."/>
            <person name="Doddapaneni H.V."/>
            <person name="Worley K.C."/>
            <person name="Muzny D.M."/>
            <person name="Ioannidis P."/>
            <person name="Waterhouse R.M."/>
            <person name="Zdobnov E.M."/>
            <person name="James P.J."/>
            <person name="Bagnall N.H."/>
            <person name="Kotze A.C."/>
            <person name="Gibbs R.A."/>
            <person name="Richards S."/>
            <person name="Batterham P."/>
            <person name="Gasser R.B."/>
        </authorList>
    </citation>
    <scope>NUCLEOTIDE SEQUENCE [LARGE SCALE GENOMIC DNA]</scope>
    <source>
        <strain evidence="20 21">LS</strain>
        <tissue evidence="20">Full body</tissue>
    </source>
</reference>
<dbReference type="GO" id="GO:0005890">
    <property type="term" value="C:sodium:potassium-exchanging ATPase complex"/>
    <property type="evidence" value="ECO:0007669"/>
    <property type="project" value="InterPro"/>
</dbReference>
<keyword evidence="5" id="KW-0633">Potassium transport</keyword>
<comment type="subcellular location">
    <subcellularLocation>
        <location evidence="1">Cell membrane</location>
        <topology evidence="1">Single-pass type II membrane protein</topology>
    </subcellularLocation>
</comment>
<evidence type="ECO:0000256" key="5">
    <source>
        <dbReference type="ARBA" id="ARBA00022538"/>
    </source>
</evidence>
<dbReference type="PROSITE" id="PS00390">
    <property type="entry name" value="ATPASE_NA_K_BETA_1"/>
    <property type="match status" value="1"/>
</dbReference>
<evidence type="ECO:0000256" key="4">
    <source>
        <dbReference type="ARBA" id="ARBA00022475"/>
    </source>
</evidence>
<comment type="similarity">
    <text evidence="2">Belongs to the X(+)/potassium ATPases subunit beta family.</text>
</comment>
<keyword evidence="16" id="KW-0739">Sodium transport</keyword>
<dbReference type="OMA" id="WEGFRVF"/>
<feature type="compositionally biased region" description="Low complexity" evidence="18">
    <location>
        <begin position="353"/>
        <end position="364"/>
    </location>
</feature>
<dbReference type="STRING" id="7375.A0A0L0CM73"/>
<dbReference type="Proteomes" id="UP000037069">
    <property type="component" value="Unassembled WGS sequence"/>
</dbReference>
<evidence type="ECO:0000256" key="9">
    <source>
        <dbReference type="ARBA" id="ARBA00022968"/>
    </source>
</evidence>
<dbReference type="Pfam" id="PF00287">
    <property type="entry name" value="Na_K-ATPase"/>
    <property type="match status" value="1"/>
</dbReference>
<feature type="compositionally biased region" description="Low complexity" evidence="18">
    <location>
        <begin position="309"/>
        <end position="343"/>
    </location>
</feature>
<dbReference type="PANTHER" id="PTHR11523:SF28">
    <property type="entry name" value="NA_K-ATPASE BETA SUBUNIT ISOFORM 4-RELATED"/>
    <property type="match status" value="1"/>
</dbReference>
<evidence type="ECO:0000256" key="7">
    <source>
        <dbReference type="ARBA" id="ARBA00022692"/>
    </source>
</evidence>
<keyword evidence="9" id="KW-0735">Signal-anchor</keyword>